<evidence type="ECO:0000313" key="3">
    <source>
        <dbReference type="Proteomes" id="UP000010556"/>
    </source>
</evidence>
<sequence length="87" mass="8867">MSAGTRGLRLADFSDLAASGDHTDISFDSRAPRILCIRGHSPRPGSERQALWPPFRGGGSDQSAGAEGEVGVTSARGGAETAEGAVV</sequence>
<proteinExistence type="predicted"/>
<name>L5LPE0_MYODS</name>
<gene>
    <name evidence="2" type="ORF">MDA_GLEAN10013018</name>
</gene>
<organism evidence="2 3">
    <name type="scientific">Myotis davidii</name>
    <name type="common">David's myotis</name>
    <dbReference type="NCBI Taxonomy" id="225400"/>
    <lineage>
        <taxon>Eukaryota</taxon>
        <taxon>Metazoa</taxon>
        <taxon>Chordata</taxon>
        <taxon>Craniata</taxon>
        <taxon>Vertebrata</taxon>
        <taxon>Euteleostomi</taxon>
        <taxon>Mammalia</taxon>
        <taxon>Eutheria</taxon>
        <taxon>Laurasiatheria</taxon>
        <taxon>Chiroptera</taxon>
        <taxon>Yangochiroptera</taxon>
        <taxon>Vespertilionidae</taxon>
        <taxon>Myotis</taxon>
    </lineage>
</organism>
<dbReference type="Proteomes" id="UP000010556">
    <property type="component" value="Unassembled WGS sequence"/>
</dbReference>
<accession>L5LPE0</accession>
<feature type="region of interest" description="Disordered" evidence="1">
    <location>
        <begin position="39"/>
        <end position="87"/>
    </location>
</feature>
<evidence type="ECO:0000313" key="2">
    <source>
        <dbReference type="EMBL" id="ELK27880.1"/>
    </source>
</evidence>
<protein>
    <submittedName>
        <fullName evidence="2">Uncharacterized protein</fullName>
    </submittedName>
</protein>
<dbReference type="EMBL" id="KB109783">
    <property type="protein sequence ID" value="ELK27880.1"/>
    <property type="molecule type" value="Genomic_DNA"/>
</dbReference>
<keyword evidence="3" id="KW-1185">Reference proteome</keyword>
<dbReference type="AlphaFoldDB" id="L5LPE0"/>
<reference evidence="3" key="1">
    <citation type="journal article" date="2013" name="Science">
        <title>Comparative analysis of bat genomes provides insight into the evolution of flight and immunity.</title>
        <authorList>
            <person name="Zhang G."/>
            <person name="Cowled C."/>
            <person name="Shi Z."/>
            <person name="Huang Z."/>
            <person name="Bishop-Lilly K.A."/>
            <person name="Fang X."/>
            <person name="Wynne J.W."/>
            <person name="Xiong Z."/>
            <person name="Baker M.L."/>
            <person name="Zhao W."/>
            <person name="Tachedjian M."/>
            <person name="Zhu Y."/>
            <person name="Zhou P."/>
            <person name="Jiang X."/>
            <person name="Ng J."/>
            <person name="Yang L."/>
            <person name="Wu L."/>
            <person name="Xiao J."/>
            <person name="Feng Y."/>
            <person name="Chen Y."/>
            <person name="Sun X."/>
            <person name="Zhang Y."/>
            <person name="Marsh G.A."/>
            <person name="Crameri G."/>
            <person name="Broder C.C."/>
            <person name="Frey K.G."/>
            <person name="Wang L.F."/>
            <person name="Wang J."/>
        </authorList>
    </citation>
    <scope>NUCLEOTIDE SEQUENCE [LARGE SCALE GENOMIC DNA]</scope>
</reference>
<evidence type="ECO:0000256" key="1">
    <source>
        <dbReference type="SAM" id="MobiDB-lite"/>
    </source>
</evidence>